<evidence type="ECO:0000259" key="6">
    <source>
        <dbReference type="PROSITE" id="PS51007"/>
    </source>
</evidence>
<keyword evidence="3 4" id="KW-0408">Iron</keyword>
<evidence type="ECO:0000256" key="3">
    <source>
        <dbReference type="ARBA" id="ARBA00023004"/>
    </source>
</evidence>
<evidence type="ECO:0000256" key="4">
    <source>
        <dbReference type="PROSITE-ProRule" id="PRU00433"/>
    </source>
</evidence>
<keyword evidence="8" id="KW-1185">Reference proteome</keyword>
<dbReference type="EMBL" id="VOSC01000012">
    <property type="protein sequence ID" value="TXE12724.1"/>
    <property type="molecule type" value="Genomic_DNA"/>
</dbReference>
<evidence type="ECO:0000256" key="1">
    <source>
        <dbReference type="ARBA" id="ARBA00022617"/>
    </source>
</evidence>
<dbReference type="RefSeq" id="WP_147131229.1">
    <property type="nucleotide sequence ID" value="NZ_VOSC01000012.1"/>
</dbReference>
<keyword evidence="1 4" id="KW-0349">Heme</keyword>
<dbReference type="GO" id="GO:0020037">
    <property type="term" value="F:heme binding"/>
    <property type="evidence" value="ECO:0007669"/>
    <property type="project" value="InterPro"/>
</dbReference>
<dbReference type="Pfam" id="PF00034">
    <property type="entry name" value="Cytochrom_C"/>
    <property type="match status" value="1"/>
</dbReference>
<dbReference type="InterPro" id="IPR036909">
    <property type="entry name" value="Cyt_c-like_dom_sf"/>
</dbReference>
<name>A0A5C7AXA5_9FLAO</name>
<dbReference type="OrthoDB" id="955119at2"/>
<dbReference type="PROSITE" id="PS51007">
    <property type="entry name" value="CYTC"/>
    <property type="match status" value="1"/>
</dbReference>
<protein>
    <submittedName>
        <fullName evidence="7">Cytochrome c</fullName>
    </submittedName>
</protein>
<gene>
    <name evidence="7" type="ORF">FUA26_02695</name>
</gene>
<evidence type="ECO:0000313" key="8">
    <source>
        <dbReference type="Proteomes" id="UP000321790"/>
    </source>
</evidence>
<organism evidence="7 8">
    <name type="scientific">Seonamhaeicola algicola</name>
    <dbReference type="NCBI Taxonomy" id="1719036"/>
    <lineage>
        <taxon>Bacteria</taxon>
        <taxon>Pseudomonadati</taxon>
        <taxon>Bacteroidota</taxon>
        <taxon>Flavobacteriia</taxon>
        <taxon>Flavobacteriales</taxon>
        <taxon>Flavobacteriaceae</taxon>
    </lineage>
</organism>
<dbReference type="Proteomes" id="UP000321790">
    <property type="component" value="Unassembled WGS sequence"/>
</dbReference>
<feature type="region of interest" description="Disordered" evidence="5">
    <location>
        <begin position="29"/>
        <end position="53"/>
    </location>
</feature>
<dbReference type="Gene3D" id="1.10.760.10">
    <property type="entry name" value="Cytochrome c-like domain"/>
    <property type="match status" value="1"/>
</dbReference>
<dbReference type="InterPro" id="IPR009056">
    <property type="entry name" value="Cyt_c-like_dom"/>
</dbReference>
<sequence>MKPLFKLLLVICLTVLACKEKQKENNGFTYQEKSTETAKTQNKSTDNVPPSKQIHLTNKGIGPISSITLQHTINQTMATHGKERFKKLCAACHKTDKKFIGPAPKDILKRRSPEWVMNILLNPIEMIEKDTLAKALFNEFDGTIMPKQDLTETDARAILEYFRTL</sequence>
<dbReference type="GO" id="GO:0009055">
    <property type="term" value="F:electron transfer activity"/>
    <property type="evidence" value="ECO:0007669"/>
    <property type="project" value="InterPro"/>
</dbReference>
<evidence type="ECO:0000313" key="7">
    <source>
        <dbReference type="EMBL" id="TXE12724.1"/>
    </source>
</evidence>
<evidence type="ECO:0000256" key="2">
    <source>
        <dbReference type="ARBA" id="ARBA00022723"/>
    </source>
</evidence>
<dbReference type="PROSITE" id="PS51257">
    <property type="entry name" value="PROKAR_LIPOPROTEIN"/>
    <property type="match status" value="1"/>
</dbReference>
<proteinExistence type="predicted"/>
<dbReference type="AlphaFoldDB" id="A0A5C7AXA5"/>
<keyword evidence="2 4" id="KW-0479">Metal-binding</keyword>
<comment type="caution">
    <text evidence="7">The sequence shown here is derived from an EMBL/GenBank/DDBJ whole genome shotgun (WGS) entry which is preliminary data.</text>
</comment>
<dbReference type="GO" id="GO:0046872">
    <property type="term" value="F:metal ion binding"/>
    <property type="evidence" value="ECO:0007669"/>
    <property type="project" value="UniProtKB-KW"/>
</dbReference>
<evidence type="ECO:0000256" key="5">
    <source>
        <dbReference type="SAM" id="MobiDB-lite"/>
    </source>
</evidence>
<accession>A0A5C7AXA5</accession>
<reference evidence="8" key="1">
    <citation type="submission" date="2019-08" db="EMBL/GenBank/DDBJ databases">
        <title>Seonamhaeicola sediminis sp. nov., isolated from marine sediment.</title>
        <authorList>
            <person name="Cao W.R."/>
        </authorList>
    </citation>
    <scope>NUCLEOTIDE SEQUENCE [LARGE SCALE GENOMIC DNA]</scope>
    <source>
        <strain evidence="8">Gy8</strain>
    </source>
</reference>
<dbReference type="SUPFAM" id="SSF46626">
    <property type="entry name" value="Cytochrome c"/>
    <property type="match status" value="1"/>
</dbReference>
<feature type="domain" description="Cytochrome c" evidence="6">
    <location>
        <begin position="76"/>
        <end position="165"/>
    </location>
</feature>